<dbReference type="RefSeq" id="WP_218317727.1">
    <property type="nucleotide sequence ID" value="NZ_JAGSPB010000003.1"/>
</dbReference>
<accession>A0ABS6SPZ1</accession>
<gene>
    <name evidence="1" type="ORF">KCG45_12920</name>
</gene>
<reference evidence="1 2" key="1">
    <citation type="submission" date="2021-04" db="EMBL/GenBank/DDBJ databases">
        <authorList>
            <person name="Pira H."/>
            <person name="Risdian C."/>
            <person name="Wink J."/>
        </authorList>
    </citation>
    <scope>NUCLEOTIDE SEQUENCE [LARGE SCALE GENOMIC DNA]</scope>
    <source>
        <strain evidence="1 2">WH131</strain>
    </source>
</reference>
<keyword evidence="2" id="KW-1185">Reference proteome</keyword>
<name>A0ABS6SPZ1_9SPHN</name>
<evidence type="ECO:0000313" key="2">
    <source>
        <dbReference type="Proteomes" id="UP000699975"/>
    </source>
</evidence>
<dbReference type="Proteomes" id="UP000699975">
    <property type="component" value="Unassembled WGS sequence"/>
</dbReference>
<evidence type="ECO:0000313" key="1">
    <source>
        <dbReference type="EMBL" id="MBV7267087.1"/>
    </source>
</evidence>
<proteinExistence type="predicted"/>
<organism evidence="1 2">
    <name type="scientific">Erythrobacter ani</name>
    <dbReference type="NCBI Taxonomy" id="2827235"/>
    <lineage>
        <taxon>Bacteria</taxon>
        <taxon>Pseudomonadati</taxon>
        <taxon>Pseudomonadota</taxon>
        <taxon>Alphaproteobacteria</taxon>
        <taxon>Sphingomonadales</taxon>
        <taxon>Erythrobacteraceae</taxon>
        <taxon>Erythrobacter/Porphyrobacter group</taxon>
        <taxon>Erythrobacter</taxon>
    </lineage>
</organism>
<comment type="caution">
    <text evidence="1">The sequence shown here is derived from an EMBL/GenBank/DDBJ whole genome shotgun (WGS) entry which is preliminary data.</text>
</comment>
<protein>
    <submittedName>
        <fullName evidence="1">Uncharacterized protein</fullName>
    </submittedName>
</protein>
<sequence length="140" mass="16554">MSWLQVYDLRQDLKEISNVQEATLTTEHYGIEPTHGLFGSEQWWQHVENSTLPLHTMRGEITRVYMAGMNDWPEFEFRCADDSLHRFPRYVTPVGHLLDEEYVVGRHVELDYVWQECRRKAPNWGMARETMVVTAIRIAT</sequence>
<dbReference type="EMBL" id="JAGSPB010000003">
    <property type="protein sequence ID" value="MBV7267087.1"/>
    <property type="molecule type" value="Genomic_DNA"/>
</dbReference>